<dbReference type="Proteomes" id="UP000003175">
    <property type="component" value="Unassembled WGS sequence"/>
</dbReference>
<feature type="domain" description="Methyltransferase type 11" evidence="1">
    <location>
        <begin position="77"/>
        <end position="177"/>
    </location>
</feature>
<evidence type="ECO:0000259" key="1">
    <source>
        <dbReference type="Pfam" id="PF08241"/>
    </source>
</evidence>
<protein>
    <recommendedName>
        <fullName evidence="1">Methyltransferase type 11 domain-containing protein</fullName>
    </recommendedName>
</protein>
<reference evidence="2 3" key="1">
    <citation type="submission" date="2011-08" db="EMBL/GenBank/DDBJ databases">
        <title>The Genome Sequence of Selenomonas noxia F0398.</title>
        <authorList>
            <consortium name="The Broad Institute Genome Sequencing Platform"/>
            <person name="Earl A."/>
            <person name="Ward D."/>
            <person name="Feldgarden M."/>
            <person name="Gevers D."/>
            <person name="Izard J."/>
            <person name="Ganesan A."/>
            <person name="Blanton J.M."/>
            <person name="Baranova O.V."/>
            <person name="Tanner A.C."/>
            <person name="Dewhirst F.E."/>
            <person name="Young S.K."/>
            <person name="Zeng Q."/>
            <person name="Gargeya S."/>
            <person name="Fitzgerald M."/>
            <person name="Haas B."/>
            <person name="Abouelleil A."/>
            <person name="Alvarado L."/>
            <person name="Arachchi H.M."/>
            <person name="Berlin A."/>
            <person name="Brown A."/>
            <person name="Chapman S.B."/>
            <person name="Chen Z."/>
            <person name="Dunbar C."/>
            <person name="Freedman E."/>
            <person name="Gearin G."/>
            <person name="Gellesch M."/>
            <person name="Goldberg J."/>
            <person name="Griggs A."/>
            <person name="Gujja S."/>
            <person name="Heiman D."/>
            <person name="Howarth C."/>
            <person name="Larson L."/>
            <person name="Lui A."/>
            <person name="MacDonald P.J.P."/>
            <person name="Montmayeur A."/>
            <person name="Murphy C."/>
            <person name="Neiman D."/>
            <person name="Pearson M."/>
            <person name="Priest M."/>
            <person name="Roberts A."/>
            <person name="Saif S."/>
            <person name="Shea T."/>
            <person name="Shenoy N."/>
            <person name="Sisk P."/>
            <person name="Stolte C."/>
            <person name="Sykes S."/>
            <person name="Wortman J."/>
            <person name="Nusbaum C."/>
            <person name="Birren B."/>
        </authorList>
    </citation>
    <scope>NUCLEOTIDE SEQUENCE [LARGE SCALE GENOMIC DNA]</scope>
    <source>
        <strain evidence="2 3">F0398</strain>
    </source>
</reference>
<dbReference type="Gene3D" id="3.40.50.150">
    <property type="entry name" value="Vaccinia Virus protein VP39"/>
    <property type="match status" value="1"/>
</dbReference>
<dbReference type="InterPro" id="IPR029063">
    <property type="entry name" value="SAM-dependent_MTases_sf"/>
</dbReference>
<proteinExistence type="predicted"/>
<dbReference type="Pfam" id="PF08241">
    <property type="entry name" value="Methyltransf_11"/>
    <property type="match status" value="1"/>
</dbReference>
<dbReference type="InterPro" id="IPR013216">
    <property type="entry name" value="Methyltransf_11"/>
</dbReference>
<organism evidence="2 3">
    <name type="scientific">Selenomonas noxia F0398</name>
    <dbReference type="NCBI Taxonomy" id="702437"/>
    <lineage>
        <taxon>Bacteria</taxon>
        <taxon>Bacillati</taxon>
        <taxon>Bacillota</taxon>
        <taxon>Negativicutes</taxon>
        <taxon>Selenomonadales</taxon>
        <taxon>Selenomonadaceae</taxon>
        <taxon>Selenomonas</taxon>
    </lineage>
</organism>
<dbReference type="EMBL" id="ADGH01000016">
    <property type="protein sequence ID" value="EHG23915.1"/>
    <property type="molecule type" value="Genomic_DNA"/>
</dbReference>
<accession>A0ABN0DNN0</accession>
<evidence type="ECO:0000313" key="2">
    <source>
        <dbReference type="EMBL" id="EHG23915.1"/>
    </source>
</evidence>
<dbReference type="RefSeq" id="WP_006696809.1">
    <property type="nucleotide sequence ID" value="NZ_JH376860.1"/>
</dbReference>
<evidence type="ECO:0000313" key="3">
    <source>
        <dbReference type="Proteomes" id="UP000003175"/>
    </source>
</evidence>
<dbReference type="SUPFAM" id="SSF53335">
    <property type="entry name" value="S-adenosyl-L-methionine-dependent methyltransferases"/>
    <property type="match status" value="1"/>
</dbReference>
<dbReference type="CDD" id="cd02440">
    <property type="entry name" value="AdoMet_MTases"/>
    <property type="match status" value="1"/>
</dbReference>
<gene>
    <name evidence="2" type="ORF">HMPREF9432_01589</name>
</gene>
<keyword evidence="3" id="KW-1185">Reference proteome</keyword>
<sequence length="302" mass="34716">MVSEEQYLRRLDLTRYGGQDIYSDGDVEEDLFHFVRCEKPVEEILGDDDRWAIFYHLTPMRRNLLEWYPFEHNASLLEIGSGCGGMTGVFLDKVEKVQCVELSKRRASIAACRYHEHENLNIKVGNLNDMEFPEQFEYVTLIGVLEYAGKFTKGRDPYVDFLKQCKSYLTEKGTLIIAIENRYGLKYWAGAVEDHTGKLFDGIEGYRDNPGIRTFGKAELAKILHGVGFERLEWYYPLPDYKIPEAVFSDRYLPTAGDIASASPSYSSDRFSLFDESKAARGLLENGYFDIFANSFLVFCHL</sequence>
<comment type="caution">
    <text evidence="2">The sequence shown here is derived from an EMBL/GenBank/DDBJ whole genome shotgun (WGS) entry which is preliminary data.</text>
</comment>
<name>A0ABN0DNN0_9FIRM</name>